<evidence type="ECO:0000313" key="4">
    <source>
        <dbReference type="Proteomes" id="UP000319663"/>
    </source>
</evidence>
<feature type="signal peptide" evidence="1">
    <location>
        <begin position="1"/>
        <end position="18"/>
    </location>
</feature>
<comment type="caution">
    <text evidence="3">The sequence shown here is derived from an EMBL/GenBank/DDBJ whole genome shotgun (WGS) entry which is preliminary data.</text>
</comment>
<dbReference type="Pfam" id="PF24808">
    <property type="entry name" value="DUF7707"/>
    <property type="match status" value="1"/>
</dbReference>
<dbReference type="PANTHER" id="PTHR38118:SF4">
    <property type="match status" value="1"/>
</dbReference>
<evidence type="ECO:0000256" key="1">
    <source>
        <dbReference type="SAM" id="SignalP"/>
    </source>
</evidence>
<feature type="chain" id="PRO_5021229593" description="DUF7707 domain-containing protein" evidence="1">
    <location>
        <begin position="19"/>
        <end position="212"/>
    </location>
</feature>
<dbReference type="AlphaFoldDB" id="A0A507QJX4"/>
<dbReference type="EMBL" id="VIFY01000190">
    <property type="protein sequence ID" value="TQB68786.1"/>
    <property type="molecule type" value="Genomic_DNA"/>
</dbReference>
<keyword evidence="1" id="KW-0732">Signal</keyword>
<dbReference type="Proteomes" id="UP000319663">
    <property type="component" value="Unassembled WGS sequence"/>
</dbReference>
<dbReference type="STRING" id="5098.A0A507QJX4"/>
<reference evidence="3 4" key="1">
    <citation type="submission" date="2019-06" db="EMBL/GenBank/DDBJ databases">
        <title>Wine fermentation using esterase from Monascus purpureus.</title>
        <authorList>
            <person name="Geng C."/>
            <person name="Zhang Y."/>
        </authorList>
    </citation>
    <scope>NUCLEOTIDE SEQUENCE [LARGE SCALE GENOMIC DNA]</scope>
    <source>
        <strain evidence="3">HQ1</strain>
    </source>
</reference>
<evidence type="ECO:0000313" key="3">
    <source>
        <dbReference type="EMBL" id="TQB68786.1"/>
    </source>
</evidence>
<feature type="domain" description="DUF7707" evidence="2">
    <location>
        <begin position="26"/>
        <end position="133"/>
    </location>
</feature>
<keyword evidence="4" id="KW-1185">Reference proteome</keyword>
<evidence type="ECO:0000259" key="2">
    <source>
        <dbReference type="Pfam" id="PF24808"/>
    </source>
</evidence>
<sequence length="212" mass="21668">MLSSVAFVFSSLLATALCNYTFPEGFNIGLVSPQERNSWCLAQRNSCPQICGGVATTNYCDSVSLSIYPSLSDTTLDFNCVCSNGSQADVTPYAQTIPSLVCQNNYGQCVANHPNDLDGQKKCKDDAQCGTLNASDATAAATTTAGSAASSSAATTLSTSSASATLNPSASKTSAAVASSTSTGAASAIRIAQDYSTAVLMTALFAVFRLAL</sequence>
<gene>
    <name evidence="3" type="ORF">MPDQ_002828</name>
</gene>
<name>A0A507QJX4_MONPU</name>
<dbReference type="InterPro" id="IPR056124">
    <property type="entry name" value="DUF7707"/>
</dbReference>
<accession>A0A507QJX4</accession>
<protein>
    <recommendedName>
        <fullName evidence="2">DUF7707 domain-containing protein</fullName>
    </recommendedName>
</protein>
<organism evidence="3 4">
    <name type="scientific">Monascus purpureus</name>
    <name type="common">Red mold</name>
    <name type="synonym">Monascus anka</name>
    <dbReference type="NCBI Taxonomy" id="5098"/>
    <lineage>
        <taxon>Eukaryota</taxon>
        <taxon>Fungi</taxon>
        <taxon>Dikarya</taxon>
        <taxon>Ascomycota</taxon>
        <taxon>Pezizomycotina</taxon>
        <taxon>Eurotiomycetes</taxon>
        <taxon>Eurotiomycetidae</taxon>
        <taxon>Eurotiales</taxon>
        <taxon>Aspergillaceae</taxon>
        <taxon>Monascus</taxon>
    </lineage>
</organism>
<proteinExistence type="predicted"/>
<dbReference type="PANTHER" id="PTHR38118">
    <property type="entry name" value="ANCHORED CELL WALL PROTEIN 11-RELATED"/>
    <property type="match status" value="1"/>
</dbReference>